<evidence type="ECO:0000256" key="1">
    <source>
        <dbReference type="SAM" id="MobiDB-lite"/>
    </source>
</evidence>
<name>A0A6L2KH93_TANCI</name>
<dbReference type="EMBL" id="BKCJ010002243">
    <property type="protein sequence ID" value="GEU47244.1"/>
    <property type="molecule type" value="Genomic_DNA"/>
</dbReference>
<reference evidence="2" key="1">
    <citation type="journal article" date="2019" name="Sci. Rep.">
        <title>Draft genome of Tanacetum cinerariifolium, the natural source of mosquito coil.</title>
        <authorList>
            <person name="Yamashiro T."/>
            <person name="Shiraishi A."/>
            <person name="Satake H."/>
            <person name="Nakayama K."/>
        </authorList>
    </citation>
    <scope>NUCLEOTIDE SEQUENCE</scope>
</reference>
<proteinExistence type="predicted"/>
<feature type="region of interest" description="Disordered" evidence="1">
    <location>
        <begin position="341"/>
        <end position="372"/>
    </location>
</feature>
<feature type="compositionally biased region" description="Polar residues" evidence="1">
    <location>
        <begin position="361"/>
        <end position="372"/>
    </location>
</feature>
<dbReference type="AlphaFoldDB" id="A0A6L2KH93"/>
<gene>
    <name evidence="2" type="ORF">Tci_019222</name>
</gene>
<organism evidence="2">
    <name type="scientific">Tanacetum cinerariifolium</name>
    <name type="common">Dalmatian daisy</name>
    <name type="synonym">Chrysanthemum cinerariifolium</name>
    <dbReference type="NCBI Taxonomy" id="118510"/>
    <lineage>
        <taxon>Eukaryota</taxon>
        <taxon>Viridiplantae</taxon>
        <taxon>Streptophyta</taxon>
        <taxon>Embryophyta</taxon>
        <taxon>Tracheophyta</taxon>
        <taxon>Spermatophyta</taxon>
        <taxon>Magnoliopsida</taxon>
        <taxon>eudicotyledons</taxon>
        <taxon>Gunneridae</taxon>
        <taxon>Pentapetalae</taxon>
        <taxon>asterids</taxon>
        <taxon>campanulids</taxon>
        <taxon>Asterales</taxon>
        <taxon>Asteraceae</taxon>
        <taxon>Asteroideae</taxon>
        <taxon>Anthemideae</taxon>
        <taxon>Anthemidinae</taxon>
        <taxon>Tanacetum</taxon>
    </lineage>
</organism>
<feature type="compositionally biased region" description="Basic and acidic residues" evidence="1">
    <location>
        <begin position="157"/>
        <end position="172"/>
    </location>
</feature>
<sequence length="372" mass="42626">MMDYALWDVIENGPGLSKTQVVEGVTTLMLITSVEDKAQRRLEVKERSTLMMSIPNEHQLKTTKIISQLELLGEKISKEDANQKLLRSLSPEWNTHVVVWRNKADLDTMSIDVIYNNLKVYEPEVKGITDPSEEINLRWQMAMLTMRAKRGHFAREYRAPRSQDTKHKESTRRTVPVETPTSTTLVSCDGLGGYDWSDQAEEGPNYALMAYTSTSLDSKVSNDSTCTKSCLETVKILKSHNEQLTKDLKKSELMILGYKSGNFMPLKPDLSFTRLDEFGNKPVPENCDAKTSETKPKDVCKNNDASIIKEWMLDDEDEEMIQPKFEQKTVKTSIAKIEFVKPKQPEKKARKTVKQIEKPRQNTYRPRGNQRN</sequence>
<evidence type="ECO:0000313" key="2">
    <source>
        <dbReference type="EMBL" id="GEU47244.1"/>
    </source>
</evidence>
<comment type="caution">
    <text evidence="2">The sequence shown here is derived from an EMBL/GenBank/DDBJ whole genome shotgun (WGS) entry which is preliminary data.</text>
</comment>
<protein>
    <submittedName>
        <fullName evidence="2">Uncharacterized protein</fullName>
    </submittedName>
</protein>
<feature type="region of interest" description="Disordered" evidence="1">
    <location>
        <begin position="157"/>
        <end position="182"/>
    </location>
</feature>
<accession>A0A6L2KH93</accession>